<evidence type="ECO:0000313" key="2">
    <source>
        <dbReference type="EMBL" id="QOT78022.1"/>
    </source>
</evidence>
<name>A0A643G006_9BURK</name>
<gene>
    <name evidence="2" type="ORF">F7R26_008400</name>
</gene>
<evidence type="ECO:0000259" key="1">
    <source>
        <dbReference type="Pfam" id="PF01636"/>
    </source>
</evidence>
<evidence type="ECO:0000313" key="3">
    <source>
        <dbReference type="Proteomes" id="UP000397656"/>
    </source>
</evidence>
<accession>A0A643G006</accession>
<dbReference type="Pfam" id="PF01636">
    <property type="entry name" value="APH"/>
    <property type="match status" value="1"/>
</dbReference>
<proteinExistence type="predicted"/>
<organism evidence="2 3">
    <name type="scientific">Cupriavidus basilensis</name>
    <dbReference type="NCBI Taxonomy" id="68895"/>
    <lineage>
        <taxon>Bacteria</taxon>
        <taxon>Pseudomonadati</taxon>
        <taxon>Pseudomonadota</taxon>
        <taxon>Betaproteobacteria</taxon>
        <taxon>Burkholderiales</taxon>
        <taxon>Burkholderiaceae</taxon>
        <taxon>Cupriavidus</taxon>
    </lineage>
</organism>
<feature type="domain" description="Aminoglycoside phosphotransferase" evidence="1">
    <location>
        <begin position="61"/>
        <end position="228"/>
    </location>
</feature>
<dbReference type="Gene3D" id="3.90.1200.10">
    <property type="match status" value="1"/>
</dbReference>
<dbReference type="Gene3D" id="3.40.50.300">
    <property type="entry name" value="P-loop containing nucleotide triphosphate hydrolases"/>
    <property type="match status" value="1"/>
</dbReference>
<dbReference type="PANTHER" id="PTHR43883">
    <property type="entry name" value="SLR0207 PROTEIN"/>
    <property type="match status" value="1"/>
</dbReference>
<dbReference type="AlphaFoldDB" id="A0A643G006"/>
<dbReference type="Pfam" id="PF13671">
    <property type="entry name" value="AAA_33"/>
    <property type="match status" value="1"/>
</dbReference>
<protein>
    <submittedName>
        <fullName evidence="2">AAA family ATPase</fullName>
    </submittedName>
</protein>
<dbReference type="SUPFAM" id="SSF52540">
    <property type="entry name" value="P-loop containing nucleoside triphosphate hydrolases"/>
    <property type="match status" value="1"/>
</dbReference>
<dbReference type="InterPro" id="IPR011009">
    <property type="entry name" value="Kinase-like_dom_sf"/>
</dbReference>
<dbReference type="PANTHER" id="PTHR43883:SF1">
    <property type="entry name" value="GLUCONOKINASE"/>
    <property type="match status" value="1"/>
</dbReference>
<dbReference type="SUPFAM" id="SSF56112">
    <property type="entry name" value="Protein kinase-like (PK-like)"/>
    <property type="match status" value="1"/>
</dbReference>
<dbReference type="EMBL" id="CP062803">
    <property type="protein sequence ID" value="QOT78022.1"/>
    <property type="molecule type" value="Genomic_DNA"/>
</dbReference>
<dbReference type="InterPro" id="IPR052732">
    <property type="entry name" value="Cell-binding_unc_protein"/>
</dbReference>
<dbReference type="InterPro" id="IPR027417">
    <property type="entry name" value="P-loop_NTPase"/>
</dbReference>
<dbReference type="InterPro" id="IPR002575">
    <property type="entry name" value="Aminoglycoside_PTrfase"/>
</dbReference>
<dbReference type="GeneID" id="98400923"/>
<dbReference type="RefSeq" id="WP_150985847.1">
    <property type="nucleotide sequence ID" value="NZ_CP062803.1"/>
</dbReference>
<reference evidence="2 3" key="1">
    <citation type="submission" date="2020-10" db="EMBL/GenBank/DDBJ databases">
        <title>Complete genome sequence of Cupriavidus basilensis CCUG 49340T.</title>
        <authorList>
            <person name="Salva-Serra F."/>
            <person name="Donoso R.A."/>
            <person name="Cho K.H."/>
            <person name="Yoo J.A."/>
            <person name="Lee K."/>
            <person name="Yoon S.-H."/>
            <person name="Perez-Pantoja D."/>
            <person name="Moore E.R.B."/>
        </authorList>
    </citation>
    <scope>NUCLEOTIDE SEQUENCE [LARGE SCALE GENOMIC DNA]</scope>
    <source>
        <strain evidence="3">CCUG 49340</strain>
    </source>
</reference>
<sequence length="517" mass="55248">MEPAALTQALMRPAAYPHPVGKVSLIETHISQVFLAGPFAYKVRKPVRLDFVDFGTLAAREADCQAELELNRRMAAALYLGVVPIVAGPDPGEVRVGGTGQALEYAVKMRRFRQQDLFCAMAQTNRLTGTHVETLARRLAAIHLAAPVASGGTGHGTPARIAAVAQQAMAGVAALASGTGAAARVAALLRERAVALQPAFAKRLASGHVRECHGDLHLGNIALIDGEPTPFDCLEFDAGLRWIDTISDTAFVFMDLLHASRQDLAYRLINTYLECSGDYAGLAILPFYTALRAVVRARVLLERAHQRSAAGTGTGTAAEMAAAQMRCNDLLALASAALTRNPGAITIMHGLSGSGKSTVAHQLALAAAMVRVRADVERKRLALAHGHQLADTPGNPDAHGDLYTAQHTARVYRRLLAICRLGSGAGFPMIADATFLARAERRRFASLAARRGAGFSIVDCHASLATLRERIVTRARQGGDPSEADLQVLEWQRRAQEPLGSDEWRHVVRIGDTVLSG</sequence>
<dbReference type="Proteomes" id="UP000397656">
    <property type="component" value="Chromosome 1"/>
</dbReference>